<evidence type="ECO:0000313" key="2">
    <source>
        <dbReference type="EMBL" id="GAA1582273.1"/>
    </source>
</evidence>
<sequence length="117" mass="13074">MRRPGRSKLAGAAEGGPEGGSQSLFPRICSGDDPVRGDLPKIKILSVDYRTGQTGRGAEPENRRRRWLDRDTYAQRRRQRGRRHSGREHHSRARQAPFGRLDPDDLPLGVSAECSAD</sequence>
<evidence type="ECO:0000256" key="1">
    <source>
        <dbReference type="SAM" id="MobiDB-lite"/>
    </source>
</evidence>
<dbReference type="Proteomes" id="UP001500393">
    <property type="component" value="Unassembled WGS sequence"/>
</dbReference>
<comment type="caution">
    <text evidence="2">The sequence shown here is derived from an EMBL/GenBank/DDBJ whole genome shotgun (WGS) entry which is preliminary data.</text>
</comment>
<feature type="compositionally biased region" description="Basic residues" evidence="1">
    <location>
        <begin position="75"/>
        <end position="93"/>
    </location>
</feature>
<keyword evidence="3" id="KW-1185">Reference proteome</keyword>
<accession>A0ABN2DRY8</accession>
<evidence type="ECO:0000313" key="3">
    <source>
        <dbReference type="Proteomes" id="UP001500393"/>
    </source>
</evidence>
<gene>
    <name evidence="2" type="ORF">GCM10009789_40050</name>
</gene>
<proteinExistence type="predicted"/>
<reference evidence="2 3" key="1">
    <citation type="journal article" date="2019" name="Int. J. Syst. Evol. Microbiol.">
        <title>The Global Catalogue of Microorganisms (GCM) 10K type strain sequencing project: providing services to taxonomists for standard genome sequencing and annotation.</title>
        <authorList>
            <consortium name="The Broad Institute Genomics Platform"/>
            <consortium name="The Broad Institute Genome Sequencing Center for Infectious Disease"/>
            <person name="Wu L."/>
            <person name="Ma J."/>
        </authorList>
    </citation>
    <scope>NUCLEOTIDE SEQUENCE [LARGE SCALE GENOMIC DNA]</scope>
    <source>
        <strain evidence="2 3">JCM 14969</strain>
    </source>
</reference>
<organism evidence="2 3">
    <name type="scientific">Kribbella sancticallisti</name>
    <dbReference type="NCBI Taxonomy" id="460087"/>
    <lineage>
        <taxon>Bacteria</taxon>
        <taxon>Bacillati</taxon>
        <taxon>Actinomycetota</taxon>
        <taxon>Actinomycetes</taxon>
        <taxon>Propionibacteriales</taxon>
        <taxon>Kribbellaceae</taxon>
        <taxon>Kribbella</taxon>
    </lineage>
</organism>
<dbReference type="EMBL" id="BAAAOS010000022">
    <property type="protein sequence ID" value="GAA1582273.1"/>
    <property type="molecule type" value="Genomic_DNA"/>
</dbReference>
<feature type="region of interest" description="Disordered" evidence="1">
    <location>
        <begin position="1"/>
        <end position="117"/>
    </location>
</feature>
<feature type="compositionally biased region" description="Basic and acidic residues" evidence="1">
    <location>
        <begin position="58"/>
        <end position="74"/>
    </location>
</feature>
<protein>
    <submittedName>
        <fullName evidence="2">Uncharacterized protein</fullName>
    </submittedName>
</protein>
<name>A0ABN2DRY8_9ACTN</name>